<dbReference type="AlphaFoldDB" id="A0A1V9XSF0"/>
<organism evidence="1 2">
    <name type="scientific">Tropilaelaps mercedesae</name>
    <dbReference type="NCBI Taxonomy" id="418985"/>
    <lineage>
        <taxon>Eukaryota</taxon>
        <taxon>Metazoa</taxon>
        <taxon>Ecdysozoa</taxon>
        <taxon>Arthropoda</taxon>
        <taxon>Chelicerata</taxon>
        <taxon>Arachnida</taxon>
        <taxon>Acari</taxon>
        <taxon>Parasitiformes</taxon>
        <taxon>Mesostigmata</taxon>
        <taxon>Gamasina</taxon>
        <taxon>Dermanyssoidea</taxon>
        <taxon>Laelapidae</taxon>
        <taxon>Tropilaelaps</taxon>
    </lineage>
</organism>
<keyword evidence="2" id="KW-1185">Reference proteome</keyword>
<sequence>MDMCNLADAVPGNNGPKFSDMEQEEKLHVCRSLKTALDCSSLYSCDRLTRLVNGGQRFFNVFCTKIFTKNGLSLDTCVRSAHKEAVDKCANHLEKMKALANHVSPNEEAIRQACCEHRTYADCYRREVSARCSMEPSTIPLHPDRRVDIYCSKDYNKDSTTLCREERQLNFDSVPASISASSALRSFSVSTAPALVLCSTLMILWGTA</sequence>
<dbReference type="InParanoid" id="A0A1V9XSF0"/>
<evidence type="ECO:0000313" key="1">
    <source>
        <dbReference type="EMBL" id="OQR76434.1"/>
    </source>
</evidence>
<comment type="caution">
    <text evidence="1">The sequence shown here is derived from an EMBL/GenBank/DDBJ whole genome shotgun (WGS) entry which is preliminary data.</text>
</comment>
<accession>A0A1V9XSF0</accession>
<name>A0A1V9XSF0_9ACAR</name>
<gene>
    <name evidence="1" type="ORF">BIW11_07787</name>
</gene>
<reference evidence="1 2" key="1">
    <citation type="journal article" date="2017" name="Gigascience">
        <title>Draft genome of the honey bee ectoparasitic mite, Tropilaelaps mercedesae, is shaped by the parasitic life history.</title>
        <authorList>
            <person name="Dong X."/>
            <person name="Armstrong S.D."/>
            <person name="Xia D."/>
            <person name="Makepeace B.L."/>
            <person name="Darby A.C."/>
            <person name="Kadowaki T."/>
        </authorList>
    </citation>
    <scope>NUCLEOTIDE SEQUENCE [LARGE SCALE GENOMIC DNA]</scope>
    <source>
        <strain evidence="1">Wuxi-XJTLU</strain>
    </source>
</reference>
<dbReference type="EMBL" id="MNPL01004827">
    <property type="protein sequence ID" value="OQR76434.1"/>
    <property type="molecule type" value="Genomic_DNA"/>
</dbReference>
<protein>
    <submittedName>
        <fullName evidence="1">Uncharacterized protein</fullName>
    </submittedName>
</protein>
<dbReference type="Proteomes" id="UP000192247">
    <property type="component" value="Unassembled WGS sequence"/>
</dbReference>
<proteinExistence type="predicted"/>
<evidence type="ECO:0000313" key="2">
    <source>
        <dbReference type="Proteomes" id="UP000192247"/>
    </source>
</evidence>
<dbReference type="OrthoDB" id="10360903at2759"/>